<feature type="region of interest" description="Disordered" evidence="1">
    <location>
        <begin position="1"/>
        <end position="26"/>
    </location>
</feature>
<dbReference type="AlphaFoldDB" id="A0A3S5AZ96"/>
<proteinExistence type="predicted"/>
<evidence type="ECO:0000313" key="2">
    <source>
        <dbReference type="EMBL" id="VEL32277.1"/>
    </source>
</evidence>
<organism evidence="2 3">
    <name type="scientific">Protopolystoma xenopodis</name>
    <dbReference type="NCBI Taxonomy" id="117903"/>
    <lineage>
        <taxon>Eukaryota</taxon>
        <taxon>Metazoa</taxon>
        <taxon>Spiralia</taxon>
        <taxon>Lophotrochozoa</taxon>
        <taxon>Platyhelminthes</taxon>
        <taxon>Monogenea</taxon>
        <taxon>Polyopisthocotylea</taxon>
        <taxon>Polystomatidea</taxon>
        <taxon>Polystomatidae</taxon>
        <taxon>Protopolystoma</taxon>
    </lineage>
</organism>
<keyword evidence="3" id="KW-1185">Reference proteome</keyword>
<dbReference type="Proteomes" id="UP000784294">
    <property type="component" value="Unassembled WGS sequence"/>
</dbReference>
<dbReference type="EMBL" id="CAAALY010132427">
    <property type="protein sequence ID" value="VEL32277.1"/>
    <property type="molecule type" value="Genomic_DNA"/>
</dbReference>
<reference evidence="2" key="1">
    <citation type="submission" date="2018-11" db="EMBL/GenBank/DDBJ databases">
        <authorList>
            <consortium name="Pathogen Informatics"/>
        </authorList>
    </citation>
    <scope>NUCLEOTIDE SEQUENCE</scope>
</reference>
<protein>
    <submittedName>
        <fullName evidence="2">Uncharacterized protein</fullName>
    </submittedName>
</protein>
<accession>A0A3S5AZ96</accession>
<evidence type="ECO:0000313" key="3">
    <source>
        <dbReference type="Proteomes" id="UP000784294"/>
    </source>
</evidence>
<evidence type="ECO:0000256" key="1">
    <source>
        <dbReference type="SAM" id="MobiDB-lite"/>
    </source>
</evidence>
<gene>
    <name evidence="2" type="ORF">PXEA_LOCUS25717</name>
</gene>
<comment type="caution">
    <text evidence="2">The sequence shown here is derived from an EMBL/GenBank/DDBJ whole genome shotgun (WGS) entry which is preliminary data.</text>
</comment>
<sequence length="170" mass="18319">MNESTPHTADKPAEYIPLKQSQTDRRRLSATTLEASFFSNIWASKKAPSTSFSGSSNLGGYVIPPSSSHSATLDRLATSTTNSSEAVTIESASRQLVDPVEMEFSPATGRSFDKGLRRRHAWKSACGRQPRTANISREGSLCAVNQISIAPGRTETVEMDVTQNPGSQGE</sequence>
<name>A0A3S5AZ96_9PLAT</name>